<evidence type="ECO:0000313" key="5">
    <source>
        <dbReference type="EMBL" id="GMN69239.1"/>
    </source>
</evidence>
<comment type="caution">
    <text evidence="2">The sequence shown here is derived from an EMBL/GenBank/DDBJ whole genome shotgun (WGS) entry which is preliminary data.</text>
</comment>
<evidence type="ECO:0000313" key="4">
    <source>
        <dbReference type="EMBL" id="GMN69234.1"/>
    </source>
</evidence>
<dbReference type="EMBL" id="BTGU01000799">
    <property type="protein sequence ID" value="GMN69239.1"/>
    <property type="molecule type" value="Genomic_DNA"/>
</dbReference>
<dbReference type="EMBL" id="BTGU01000798">
    <property type="protein sequence ID" value="GMN69234.1"/>
    <property type="molecule type" value="Genomic_DNA"/>
</dbReference>
<evidence type="ECO:0000313" key="2">
    <source>
        <dbReference type="EMBL" id="GMN69227.1"/>
    </source>
</evidence>
<evidence type="ECO:0000313" key="3">
    <source>
        <dbReference type="EMBL" id="GMN69232.1"/>
    </source>
</evidence>
<gene>
    <name evidence="2" type="ORF">TIFTF001_038279</name>
    <name evidence="3" type="ORF">TIFTF001_038282</name>
    <name evidence="4" type="ORF">TIFTF001_038286</name>
    <name evidence="5" type="ORF">TIFTF001_038289</name>
</gene>
<protein>
    <submittedName>
        <fullName evidence="2">Uncharacterized protein</fullName>
    </submittedName>
</protein>
<reference evidence="2" key="1">
    <citation type="submission" date="2023-07" db="EMBL/GenBank/DDBJ databases">
        <title>draft genome sequence of fig (Ficus carica).</title>
        <authorList>
            <person name="Takahashi T."/>
            <person name="Nishimura K."/>
        </authorList>
    </citation>
    <scope>NUCLEOTIDE SEQUENCE</scope>
</reference>
<proteinExistence type="predicted"/>
<feature type="region of interest" description="Disordered" evidence="1">
    <location>
        <begin position="16"/>
        <end position="74"/>
    </location>
</feature>
<dbReference type="AlphaFoldDB" id="A0AA88E6Z6"/>
<evidence type="ECO:0000313" key="6">
    <source>
        <dbReference type="Proteomes" id="UP001187192"/>
    </source>
</evidence>
<feature type="compositionally biased region" description="Low complexity" evidence="1">
    <location>
        <begin position="53"/>
        <end position="62"/>
    </location>
</feature>
<keyword evidence="6" id="KW-1185">Reference proteome</keyword>
<evidence type="ECO:0000256" key="1">
    <source>
        <dbReference type="SAM" id="MobiDB-lite"/>
    </source>
</evidence>
<sequence length="74" mass="7803">MRAPLQPVIQAHEISGLLRPPIQQPKPARSQLPPQLFPPRAPAQARVISGPCSQPSSQLQTTPSPPAIPSSLAA</sequence>
<dbReference type="Proteomes" id="UP001187192">
    <property type="component" value="Unassembled WGS sequence"/>
</dbReference>
<accession>A0AA88E6Z6</accession>
<name>A0AA88E6Z6_FICCA</name>
<dbReference type="EMBL" id="BTGU01000796">
    <property type="protein sequence ID" value="GMN69232.1"/>
    <property type="molecule type" value="Genomic_DNA"/>
</dbReference>
<organism evidence="2 6">
    <name type="scientific">Ficus carica</name>
    <name type="common">Common fig</name>
    <dbReference type="NCBI Taxonomy" id="3494"/>
    <lineage>
        <taxon>Eukaryota</taxon>
        <taxon>Viridiplantae</taxon>
        <taxon>Streptophyta</taxon>
        <taxon>Embryophyta</taxon>
        <taxon>Tracheophyta</taxon>
        <taxon>Spermatophyta</taxon>
        <taxon>Magnoliopsida</taxon>
        <taxon>eudicotyledons</taxon>
        <taxon>Gunneridae</taxon>
        <taxon>Pentapetalae</taxon>
        <taxon>rosids</taxon>
        <taxon>fabids</taxon>
        <taxon>Rosales</taxon>
        <taxon>Moraceae</taxon>
        <taxon>Ficeae</taxon>
        <taxon>Ficus</taxon>
    </lineage>
</organism>
<dbReference type="EMBL" id="BTGU01000795">
    <property type="protein sequence ID" value="GMN69227.1"/>
    <property type="molecule type" value="Genomic_DNA"/>
</dbReference>